<dbReference type="Proteomes" id="UP000838412">
    <property type="component" value="Chromosome 9"/>
</dbReference>
<protein>
    <submittedName>
        <fullName evidence="3">POLR3E protein</fullName>
    </submittedName>
</protein>
<feature type="compositionally biased region" description="Polar residues" evidence="1">
    <location>
        <begin position="480"/>
        <end position="495"/>
    </location>
</feature>
<name>A0A8K0EZ34_BRALA</name>
<dbReference type="EMBL" id="OV696694">
    <property type="protein sequence ID" value="CAH1274348.1"/>
    <property type="molecule type" value="Genomic_DNA"/>
</dbReference>
<keyword evidence="4" id="KW-1185">Reference proteome</keyword>
<evidence type="ECO:0000259" key="2">
    <source>
        <dbReference type="Pfam" id="PF19725"/>
    </source>
</evidence>
<sequence length="699" mass="77960">MAEDDDPVVDEVDVFLAKGLAENLYLFQYPLRPSGVIHDPSKVQAARFKPQHQKVELEVGIDTQSRQYAWSKGEQIALNVDGKGQEASHFGSDVMDKQVLTSTTVPTPSSCYAVGMVRDGELHLTPVHGTVQMRPSYNYLDKADVRMKEAAAAMAADAGESSQDEEEDNPRAVTVRFARPETDETKARRMASYQYIEQQVAEEQWINCTLHGTKGPYAEKERQLLYTRATDFDASHLTRPPKEYLSMLLPEASEDNSEKPAMPSNVLSLSQLKNLSLGDQVKALMTNAKMMSFSQLLALLTSGVDPTAVLRTVQQVAMLVQGNWVVKSDILYPKDTCSPHSGAPAELVCRGRDYVMWRFTQFRFIVRKEATSIIKLPHEDVKEIFEQLAVVRVNKGWEFLLPHDQDFMDRYPDVVQRQQMLWDAKYSQLSKLLKLAKGDTPKKGKEPTHPGQERESVVVSGQERVKAARQRARSRSQQQNDPSSTAAQNSATLSDSAIVKTEPVDQGEPMDISSGVDNHLGNGVLALPKGASAVAANTSDNSGKPSDELRTEVVRFCDEKLRSNMVLSMSEMKRLLLLRLSQCPPGDVLGTGVSDKLLEQSMFEAGAMQIQLPWPPNSDATPDQQKVFALAHVGDKYDKIRETILEMFNESFKLRRNAINSKVQEAIGQEANKHDIEKVLREVCMVKGTQWYLKGSLTS</sequence>
<evidence type="ECO:0000313" key="3">
    <source>
        <dbReference type="EMBL" id="CAH1274348.1"/>
    </source>
</evidence>
<feature type="compositionally biased region" description="Basic and acidic residues" evidence="1">
    <location>
        <begin position="436"/>
        <end position="456"/>
    </location>
</feature>
<dbReference type="PANTHER" id="PTHR12069">
    <property type="entry name" value="DNA-DIRECTED RNA POLYMERASES III 80 KDA POLYPEPTIDE RNA POLYMERASE III SUBUNIT 5"/>
    <property type="match status" value="1"/>
</dbReference>
<dbReference type="OrthoDB" id="340681at2759"/>
<dbReference type="PANTHER" id="PTHR12069:SF0">
    <property type="entry name" value="DNA-DIRECTED RNA POLYMERASE III SUBUNIT RPC5"/>
    <property type="match status" value="1"/>
</dbReference>
<dbReference type="InterPro" id="IPR006886">
    <property type="entry name" value="RNA_pol_III_Rpc5"/>
</dbReference>
<evidence type="ECO:0000313" key="4">
    <source>
        <dbReference type="Proteomes" id="UP000838412"/>
    </source>
</evidence>
<feature type="domain" description="DNA-directed RNA polymerase III subunit RPC5 C-terminal" evidence="2">
    <location>
        <begin position="453"/>
        <end position="698"/>
    </location>
</feature>
<dbReference type="Pfam" id="PF19725">
    <property type="entry name" value="RPC5_C"/>
    <property type="match status" value="1"/>
</dbReference>
<dbReference type="GO" id="GO:0005666">
    <property type="term" value="C:RNA polymerase III complex"/>
    <property type="evidence" value="ECO:0007669"/>
    <property type="project" value="TreeGrafter"/>
</dbReference>
<evidence type="ECO:0000256" key="1">
    <source>
        <dbReference type="SAM" id="MobiDB-lite"/>
    </source>
</evidence>
<feature type="region of interest" description="Disordered" evidence="1">
    <location>
        <begin position="436"/>
        <end position="496"/>
    </location>
</feature>
<dbReference type="GO" id="GO:0042797">
    <property type="term" value="P:tRNA transcription by RNA polymerase III"/>
    <property type="evidence" value="ECO:0007669"/>
    <property type="project" value="TreeGrafter"/>
</dbReference>
<organism evidence="3 4">
    <name type="scientific">Branchiostoma lanceolatum</name>
    <name type="common">Common lancelet</name>
    <name type="synonym">Amphioxus lanceolatum</name>
    <dbReference type="NCBI Taxonomy" id="7740"/>
    <lineage>
        <taxon>Eukaryota</taxon>
        <taxon>Metazoa</taxon>
        <taxon>Chordata</taxon>
        <taxon>Cephalochordata</taxon>
        <taxon>Leptocardii</taxon>
        <taxon>Amphioxiformes</taxon>
        <taxon>Branchiostomatidae</taxon>
        <taxon>Branchiostoma</taxon>
    </lineage>
</organism>
<accession>A0A8K0EZ34</accession>
<dbReference type="AlphaFoldDB" id="A0A8K0EZ34"/>
<dbReference type="Pfam" id="PF04801">
    <property type="entry name" value="RPC5"/>
    <property type="match status" value="1"/>
</dbReference>
<dbReference type="InterPro" id="IPR045576">
    <property type="entry name" value="RPC5_C"/>
</dbReference>
<reference evidence="3" key="1">
    <citation type="submission" date="2022-01" db="EMBL/GenBank/DDBJ databases">
        <authorList>
            <person name="Braso-Vives M."/>
        </authorList>
    </citation>
    <scope>NUCLEOTIDE SEQUENCE</scope>
</reference>
<proteinExistence type="predicted"/>
<gene>
    <name evidence="3" type="primary">POLR3E</name>
    <name evidence="3" type="ORF">BLAG_LOCUS25399</name>
</gene>